<evidence type="ECO:0000256" key="1">
    <source>
        <dbReference type="SAM" id="Phobius"/>
    </source>
</evidence>
<protein>
    <submittedName>
        <fullName evidence="3">LytR cell envelope-related transcriptional attenuator</fullName>
    </submittedName>
</protein>
<dbReference type="OrthoDB" id="4864198at2"/>
<dbReference type="Pfam" id="PF13399">
    <property type="entry name" value="LytR_C"/>
    <property type="match status" value="1"/>
</dbReference>
<feature type="domain" description="LytR/CpsA/Psr regulator C-terminal" evidence="2">
    <location>
        <begin position="103"/>
        <end position="188"/>
    </location>
</feature>
<reference evidence="3 4" key="1">
    <citation type="submission" date="2018-07" db="EMBL/GenBank/DDBJ databases">
        <title>Sequencing the genomes of 1000 actinobacteria strains.</title>
        <authorList>
            <person name="Klenk H.-P."/>
        </authorList>
    </citation>
    <scope>NUCLEOTIDE SEQUENCE [LARGE SCALE GENOMIC DNA]</scope>
    <source>
        <strain evidence="3 4">DSM 14442</strain>
    </source>
</reference>
<evidence type="ECO:0000313" key="3">
    <source>
        <dbReference type="EMBL" id="REE04911.1"/>
    </source>
</evidence>
<organism evidence="3 4">
    <name type="scientific">Citricoccus muralis</name>
    <dbReference type="NCBI Taxonomy" id="169134"/>
    <lineage>
        <taxon>Bacteria</taxon>
        <taxon>Bacillati</taxon>
        <taxon>Actinomycetota</taxon>
        <taxon>Actinomycetes</taxon>
        <taxon>Micrococcales</taxon>
        <taxon>Micrococcaceae</taxon>
        <taxon>Citricoccus</taxon>
    </lineage>
</organism>
<dbReference type="AlphaFoldDB" id="A0A3D9LEN9"/>
<dbReference type="RefSeq" id="WP_147301244.1">
    <property type="nucleotide sequence ID" value="NZ_QREH01000001.1"/>
</dbReference>
<keyword evidence="1" id="KW-1133">Transmembrane helix</keyword>
<keyword evidence="1" id="KW-0812">Transmembrane</keyword>
<keyword evidence="1" id="KW-0472">Membrane</keyword>
<keyword evidence="4" id="KW-1185">Reference proteome</keyword>
<gene>
    <name evidence="3" type="ORF">C8E99_2768</name>
</gene>
<feature type="transmembrane region" description="Helical" evidence="1">
    <location>
        <begin position="51"/>
        <end position="72"/>
    </location>
</feature>
<dbReference type="Gene3D" id="3.30.70.2390">
    <property type="match status" value="1"/>
</dbReference>
<proteinExistence type="predicted"/>
<evidence type="ECO:0000259" key="2">
    <source>
        <dbReference type="Pfam" id="PF13399"/>
    </source>
</evidence>
<dbReference type="InterPro" id="IPR027381">
    <property type="entry name" value="LytR/CpsA/Psr_C"/>
</dbReference>
<comment type="caution">
    <text evidence="3">The sequence shown here is derived from an EMBL/GenBank/DDBJ whole genome shotgun (WGS) entry which is preliminary data.</text>
</comment>
<sequence length="219" mass="23537">MSHPQMPPDVDPRQEPDGRRIFTEHDLGRYFGVVDPKVLQRDRRRRHRRHAIVLLIVALLVSGVTVTAYQVLQGAWSIPGWEAAPPEEPLLCPAGEFDYSTEATVTVYNGTTIGGLAGDVANALEDREFVIGGVGNKGFTTSNMVAVIISGPDGRDTSLAVQRNIEGSVYLPDAREEATVDVIMGTQYEGLVPADGVNTASGPLDCQRLETEAPTAALG</sequence>
<name>A0A3D9LEN9_9MICC</name>
<accession>A0A3D9LEN9</accession>
<evidence type="ECO:0000313" key="4">
    <source>
        <dbReference type="Proteomes" id="UP000256727"/>
    </source>
</evidence>
<dbReference type="EMBL" id="QREH01000001">
    <property type="protein sequence ID" value="REE04911.1"/>
    <property type="molecule type" value="Genomic_DNA"/>
</dbReference>
<dbReference type="Proteomes" id="UP000256727">
    <property type="component" value="Unassembled WGS sequence"/>
</dbReference>